<dbReference type="PANTHER" id="PTHR46796">
    <property type="entry name" value="HTH-TYPE TRANSCRIPTIONAL ACTIVATOR RHAS-RELATED"/>
    <property type="match status" value="1"/>
</dbReference>
<dbReference type="Pfam" id="PF12833">
    <property type="entry name" value="HTH_18"/>
    <property type="match status" value="1"/>
</dbReference>
<dbReference type="InterPro" id="IPR050204">
    <property type="entry name" value="AraC_XylS_family_regulators"/>
</dbReference>
<dbReference type="PANTHER" id="PTHR46796:SF12">
    <property type="entry name" value="HTH-TYPE DNA-BINDING TRANSCRIPTIONAL ACTIVATOR EUTR"/>
    <property type="match status" value="1"/>
</dbReference>
<comment type="caution">
    <text evidence="5">The sequence shown here is derived from an EMBL/GenBank/DDBJ whole genome shotgun (WGS) entry which is preliminary data.</text>
</comment>
<evidence type="ECO:0000256" key="2">
    <source>
        <dbReference type="ARBA" id="ARBA00023125"/>
    </source>
</evidence>
<keyword evidence="6" id="KW-1185">Reference proteome</keyword>
<keyword evidence="2" id="KW-0238">DNA-binding</keyword>
<sequence length="350" mass="40563">MCRDRTPDPRQIQLHEQPRGTEEMQAEENALKKCTQQAFDADTQATSLHRWQQQYDQLGEGAFYGVTDLVEDQELQFFREQIHQATQQECQIWSEGLWIGFPALGQQCRINGLEVENQLMLHAGTASFALTTPNHFQIYGLVIQREALATCAAQQHLPFSEQLWQAARRQWSEQEQRLLQSWIEHHLHGQVSQPQLDRDQLYSWLLLMLSDSEAQPSERPSYARRKATVDQVCELLRLHPETPLSMSQLCALTHTSRRTLQYSFETILGISPLRYLRMTRLNQVRRRLVQLAAAGEEVRIYQVAAEWGFWHPGQFALDYKTLFGESPSLTLAQHMQQAHHSGAAHHWDRA</sequence>
<accession>A0ABW8PZ91</accession>
<evidence type="ECO:0000256" key="1">
    <source>
        <dbReference type="ARBA" id="ARBA00023015"/>
    </source>
</evidence>
<proteinExistence type="predicted"/>
<evidence type="ECO:0000313" key="5">
    <source>
        <dbReference type="EMBL" id="MFK7161611.1"/>
    </source>
</evidence>
<gene>
    <name evidence="5" type="ORF">V6U78_11245</name>
</gene>
<dbReference type="InterPro" id="IPR018060">
    <property type="entry name" value="HTH_AraC"/>
</dbReference>
<protein>
    <submittedName>
        <fullName evidence="5">Helix-turn-helix domain-containing protein</fullName>
    </submittedName>
</protein>
<evidence type="ECO:0000256" key="3">
    <source>
        <dbReference type="ARBA" id="ARBA00023163"/>
    </source>
</evidence>
<organism evidence="5 6">
    <name type="scientific">Marinospirillum alkalitolerans</name>
    <dbReference type="NCBI Taxonomy" id="3123374"/>
    <lineage>
        <taxon>Bacteria</taxon>
        <taxon>Pseudomonadati</taxon>
        <taxon>Pseudomonadota</taxon>
        <taxon>Gammaproteobacteria</taxon>
        <taxon>Oceanospirillales</taxon>
        <taxon>Oceanospirillaceae</taxon>
        <taxon>Marinospirillum</taxon>
    </lineage>
</organism>
<dbReference type="Proteomes" id="UP001621714">
    <property type="component" value="Unassembled WGS sequence"/>
</dbReference>
<dbReference type="RefSeq" id="WP_405340764.1">
    <property type="nucleotide sequence ID" value="NZ_JBANFI010000007.1"/>
</dbReference>
<feature type="domain" description="HTH araC/xylS-type" evidence="4">
    <location>
        <begin position="230"/>
        <end position="333"/>
    </location>
</feature>
<keyword evidence="3" id="KW-0804">Transcription</keyword>
<reference evidence="5 6" key="1">
    <citation type="submission" date="2024-02" db="EMBL/GenBank/DDBJ databases">
        <title>Marinospirillum sp. MEB 164 isolated from Lonar lake sediment.</title>
        <authorList>
            <person name="Joshi A."/>
            <person name="Thite S."/>
        </authorList>
    </citation>
    <scope>NUCLEOTIDE SEQUENCE [LARGE SCALE GENOMIC DNA]</scope>
    <source>
        <strain evidence="5 6">MEB164</strain>
    </source>
</reference>
<dbReference type="SUPFAM" id="SSF46689">
    <property type="entry name" value="Homeodomain-like"/>
    <property type="match status" value="1"/>
</dbReference>
<dbReference type="PROSITE" id="PS01124">
    <property type="entry name" value="HTH_ARAC_FAMILY_2"/>
    <property type="match status" value="1"/>
</dbReference>
<name>A0ABW8PZ91_9GAMM</name>
<evidence type="ECO:0000313" key="6">
    <source>
        <dbReference type="Proteomes" id="UP001621714"/>
    </source>
</evidence>
<evidence type="ECO:0000259" key="4">
    <source>
        <dbReference type="PROSITE" id="PS01124"/>
    </source>
</evidence>
<keyword evidence="1" id="KW-0805">Transcription regulation</keyword>
<dbReference type="SMART" id="SM00342">
    <property type="entry name" value="HTH_ARAC"/>
    <property type="match status" value="1"/>
</dbReference>
<dbReference type="EMBL" id="JBANFI010000007">
    <property type="protein sequence ID" value="MFK7161611.1"/>
    <property type="molecule type" value="Genomic_DNA"/>
</dbReference>
<dbReference type="Gene3D" id="1.10.10.60">
    <property type="entry name" value="Homeodomain-like"/>
    <property type="match status" value="1"/>
</dbReference>
<dbReference type="InterPro" id="IPR009057">
    <property type="entry name" value="Homeodomain-like_sf"/>
</dbReference>